<dbReference type="Gene3D" id="3.90.228.10">
    <property type="match status" value="1"/>
</dbReference>
<dbReference type="SUPFAM" id="SSF56399">
    <property type="entry name" value="ADP-ribosylation"/>
    <property type="match status" value="1"/>
</dbReference>
<dbReference type="Pfam" id="PF18084">
    <property type="entry name" value="ARTD15_N"/>
    <property type="match status" value="1"/>
</dbReference>
<dbReference type="KEGG" id="dpa:109533887"/>
<proteinExistence type="inferred from homology"/>
<dbReference type="Pfam" id="PF00644">
    <property type="entry name" value="PARP"/>
    <property type="match status" value="1"/>
</dbReference>
<dbReference type="EMBL" id="KB740562">
    <property type="protein sequence ID" value="ENN80318.1"/>
    <property type="molecule type" value="Genomic_DNA"/>
</dbReference>
<dbReference type="PANTHER" id="PTHR21328">
    <property type="entry name" value="POLY ADP-RIBOSE POLYMERASE FAMILY, MEMBER PARP"/>
    <property type="match status" value="1"/>
</dbReference>
<name>N6TQI5_DENPD</name>
<keyword evidence="7" id="KW-1133">Transmembrane helix</keyword>
<evidence type="ECO:0000313" key="13">
    <source>
        <dbReference type="Proteomes" id="UP000030742"/>
    </source>
</evidence>
<keyword evidence="4 6" id="KW-0520">NAD</keyword>
<keyword evidence="2 6" id="KW-0808">Transferase</keyword>
<keyword evidence="3" id="KW-0548">Nucleotidyltransferase</keyword>
<evidence type="ECO:0000256" key="7">
    <source>
        <dbReference type="SAM" id="Phobius"/>
    </source>
</evidence>
<dbReference type="Proteomes" id="UP000019118">
    <property type="component" value="Unassembled WGS sequence"/>
</dbReference>
<dbReference type="EMBL" id="KB632399">
    <property type="protein sequence ID" value="ERL94781.1"/>
    <property type="molecule type" value="Genomic_DNA"/>
</dbReference>
<dbReference type="EC" id="2.4.2.-" evidence="6"/>
<evidence type="ECO:0000256" key="2">
    <source>
        <dbReference type="ARBA" id="ARBA00022679"/>
    </source>
</evidence>
<evidence type="ECO:0000259" key="8">
    <source>
        <dbReference type="PROSITE" id="PS51059"/>
    </source>
</evidence>
<dbReference type="HOGENOM" id="CLU_053263_0_0_1"/>
<evidence type="ECO:0000256" key="3">
    <source>
        <dbReference type="ARBA" id="ARBA00022695"/>
    </source>
</evidence>
<dbReference type="STRING" id="77166.N6TQI5"/>
<dbReference type="GO" id="GO:0016779">
    <property type="term" value="F:nucleotidyltransferase activity"/>
    <property type="evidence" value="ECO:0007669"/>
    <property type="project" value="UniProtKB-KW"/>
</dbReference>
<dbReference type="PROSITE" id="PS51059">
    <property type="entry name" value="PARP_CATALYTIC"/>
    <property type="match status" value="1"/>
</dbReference>
<protein>
    <recommendedName>
        <fullName evidence="6">Poly [ADP-ribose] polymerase</fullName>
        <shortName evidence="6">PARP</shortName>
        <ecNumber evidence="6">2.4.2.-</ecNumber>
    </recommendedName>
</protein>
<evidence type="ECO:0000313" key="10">
    <source>
        <dbReference type="EMBL" id="ERL94781.1"/>
    </source>
</evidence>
<gene>
    <name evidence="11" type="primary">109533887</name>
    <name evidence="10" type="ORF">D910_12055</name>
    <name evidence="9" type="ORF">YQE_03311</name>
</gene>
<evidence type="ECO:0000313" key="12">
    <source>
        <dbReference type="Proteomes" id="UP000019118"/>
    </source>
</evidence>
<organism evidence="9">
    <name type="scientific">Dendroctonus ponderosae</name>
    <name type="common">Mountain pine beetle</name>
    <dbReference type="NCBI Taxonomy" id="77166"/>
    <lineage>
        <taxon>Eukaryota</taxon>
        <taxon>Metazoa</taxon>
        <taxon>Ecdysozoa</taxon>
        <taxon>Arthropoda</taxon>
        <taxon>Hexapoda</taxon>
        <taxon>Insecta</taxon>
        <taxon>Pterygota</taxon>
        <taxon>Neoptera</taxon>
        <taxon>Endopterygota</taxon>
        <taxon>Coleoptera</taxon>
        <taxon>Polyphaga</taxon>
        <taxon>Cucujiformia</taxon>
        <taxon>Curculionidae</taxon>
        <taxon>Scolytinae</taxon>
        <taxon>Dendroctonus</taxon>
    </lineage>
</organism>
<dbReference type="InterPro" id="IPR041400">
    <property type="entry name" value="PARP16_N"/>
</dbReference>
<dbReference type="Proteomes" id="UP000030742">
    <property type="component" value="Unassembled WGS sequence"/>
</dbReference>
<dbReference type="InterPro" id="IPR051838">
    <property type="entry name" value="ARTD_PARP"/>
</dbReference>
<comment type="similarity">
    <text evidence="5">Belongs to the ARTD/PARP family.</text>
</comment>
<evidence type="ECO:0000256" key="6">
    <source>
        <dbReference type="RuleBase" id="RU362114"/>
    </source>
</evidence>
<accession>N6TQI5</accession>
<dbReference type="GO" id="GO:0003950">
    <property type="term" value="F:NAD+ poly-ADP-ribosyltransferase activity"/>
    <property type="evidence" value="ECO:0007669"/>
    <property type="project" value="UniProtKB-UniRule"/>
</dbReference>
<reference evidence="12 13" key="1">
    <citation type="journal article" date="2013" name="Genome Biol.">
        <title>Draft genome of the mountain pine beetle, Dendroctonus ponderosae Hopkins, a major forest pest.</title>
        <authorList>
            <person name="Keeling C.I."/>
            <person name="Yuen M.M."/>
            <person name="Liao N.Y."/>
            <person name="Docking T.R."/>
            <person name="Chan S.K."/>
            <person name="Taylor G.A."/>
            <person name="Palmquist D.L."/>
            <person name="Jackman S.D."/>
            <person name="Nguyen A."/>
            <person name="Li M."/>
            <person name="Henderson H."/>
            <person name="Janes J.K."/>
            <person name="Zhao Y."/>
            <person name="Pandoh P."/>
            <person name="Moore R."/>
            <person name="Sperling F.A."/>
            <person name="Huber D.P."/>
            <person name="Birol I."/>
            <person name="Jones S.J."/>
            <person name="Bohlmann J."/>
        </authorList>
    </citation>
    <scope>NUCLEOTIDE SEQUENCE</scope>
</reference>
<feature type="non-terminal residue" evidence="9">
    <location>
        <position position="1"/>
    </location>
</feature>
<evidence type="ECO:0000313" key="11">
    <source>
        <dbReference type="EnsemblMetazoa" id="XP_019754954.1"/>
    </source>
</evidence>
<keyword evidence="7" id="KW-0812">Transmembrane</keyword>
<keyword evidence="1 6" id="KW-0328">Glycosyltransferase</keyword>
<dbReference type="InterPro" id="IPR012317">
    <property type="entry name" value="Poly(ADP-ribose)pol_cat_dom"/>
</dbReference>
<feature type="transmembrane region" description="Helical" evidence="7">
    <location>
        <begin position="325"/>
        <end position="344"/>
    </location>
</feature>
<dbReference type="OrthoDB" id="19501at2759"/>
<sequence>MKIGERDNRLNLNEGVETQTENQTYTNENNIYIFQAHLQNEENSASKINKLKDLIRKNLPGCDLVLCIFIAALKSFRADKCLRPFPQYFVNEKDEKDFVSLKKSFDKIPPLSEFLRIPAQNIPQDVADLLLWLFFASGIPILTKDSVENLPVSVLNTKASINPVPQHVFEVNYSPKIDETWMKRTRSKTVFYAFHGSPVINFYSILKIGLQQHFSSEKEVIFGNGVYLSNEISICTNYAPFAKTWNHSTIGTKHSIIAVCEVINDEENVKCKDENNRKRALNQNSYGEIPEKYFVVTNSELIKVKYLLVYGNGGPSAVKSFVKKHFLWILIVLYIVMLLMIKLYNMGLWKKSIRLVYFLQKYCLAFNTYLNN</sequence>
<reference evidence="11" key="2">
    <citation type="submission" date="2024-08" db="UniProtKB">
        <authorList>
            <consortium name="EnsemblMetazoa"/>
        </authorList>
    </citation>
    <scope>IDENTIFICATION</scope>
</reference>
<evidence type="ECO:0000256" key="5">
    <source>
        <dbReference type="ARBA" id="ARBA00024347"/>
    </source>
</evidence>
<keyword evidence="7" id="KW-0472">Membrane</keyword>
<evidence type="ECO:0000256" key="4">
    <source>
        <dbReference type="ARBA" id="ARBA00023027"/>
    </source>
</evidence>
<keyword evidence="12" id="KW-1185">Reference proteome</keyword>
<dbReference type="EnsemblMetazoa" id="XM_019899395.1">
    <property type="protein sequence ID" value="XP_019754954.1"/>
    <property type="gene ID" value="LOC109533887"/>
</dbReference>
<dbReference type="OMA" id="LLYGQSC"/>
<feature type="domain" description="PARP catalytic" evidence="8">
    <location>
        <begin position="122"/>
        <end position="319"/>
    </location>
</feature>
<dbReference type="AlphaFoldDB" id="N6TQI5"/>
<evidence type="ECO:0000256" key="1">
    <source>
        <dbReference type="ARBA" id="ARBA00022676"/>
    </source>
</evidence>
<evidence type="ECO:0000313" key="9">
    <source>
        <dbReference type="EMBL" id="ENN80318.1"/>
    </source>
</evidence>